<proteinExistence type="predicted"/>
<reference evidence="3 4" key="1">
    <citation type="journal article" date="2021" name="Commun. Biol.">
        <title>The genome of Shorea leprosula (Dipterocarpaceae) highlights the ecological relevance of drought in aseasonal tropical rainforests.</title>
        <authorList>
            <person name="Ng K.K.S."/>
            <person name="Kobayashi M.J."/>
            <person name="Fawcett J.A."/>
            <person name="Hatakeyama M."/>
            <person name="Paape T."/>
            <person name="Ng C.H."/>
            <person name="Ang C.C."/>
            <person name="Tnah L.H."/>
            <person name="Lee C.T."/>
            <person name="Nishiyama T."/>
            <person name="Sese J."/>
            <person name="O'Brien M.J."/>
            <person name="Copetti D."/>
            <person name="Mohd Noor M.I."/>
            <person name="Ong R.C."/>
            <person name="Putra M."/>
            <person name="Sireger I.Z."/>
            <person name="Indrioko S."/>
            <person name="Kosugi Y."/>
            <person name="Izuno A."/>
            <person name="Isagi Y."/>
            <person name="Lee S.L."/>
            <person name="Shimizu K.K."/>
        </authorList>
    </citation>
    <scope>NUCLEOTIDE SEQUENCE [LARGE SCALE GENOMIC DNA]</scope>
    <source>
        <strain evidence="3">214</strain>
    </source>
</reference>
<dbReference type="Proteomes" id="UP001054252">
    <property type="component" value="Unassembled WGS sequence"/>
</dbReference>
<dbReference type="SUPFAM" id="SSF53098">
    <property type="entry name" value="Ribonuclease H-like"/>
    <property type="match status" value="1"/>
</dbReference>
<sequence>MARSMMKTKKMPREFWAEVVECAVYLLNRCTTKAVENETPIELWSGRKSSVHHLKVFRSIAFAHVHDGKRTKLDDKCKKYVFVGYDYRTKGHRLYDLEGGRAVISRDVDFDEEAMWDWKSQEENYEFLPSFAKEDDEEERQKIITPPASPSRGEISPSEGSSSEGPLRTRRLSDIYRETEEIEETSDVTLFCLFADTESINFNEAAKDKKWRKAMDKEMNAIKKS</sequence>
<evidence type="ECO:0000313" key="4">
    <source>
        <dbReference type="Proteomes" id="UP001054252"/>
    </source>
</evidence>
<protein>
    <recommendedName>
        <fullName evidence="2">Retroviral polymerase SH3-like domain-containing protein</fullName>
    </recommendedName>
</protein>
<gene>
    <name evidence="3" type="ORF">SLEP1_g23784</name>
</gene>
<keyword evidence="4" id="KW-1185">Reference proteome</keyword>
<evidence type="ECO:0000313" key="3">
    <source>
        <dbReference type="EMBL" id="GKV12661.1"/>
    </source>
</evidence>
<dbReference type="AlphaFoldDB" id="A0AAV5JJQ2"/>
<dbReference type="InterPro" id="IPR057670">
    <property type="entry name" value="SH3_retrovirus"/>
</dbReference>
<organism evidence="3 4">
    <name type="scientific">Rubroshorea leprosula</name>
    <dbReference type="NCBI Taxonomy" id="152421"/>
    <lineage>
        <taxon>Eukaryota</taxon>
        <taxon>Viridiplantae</taxon>
        <taxon>Streptophyta</taxon>
        <taxon>Embryophyta</taxon>
        <taxon>Tracheophyta</taxon>
        <taxon>Spermatophyta</taxon>
        <taxon>Magnoliopsida</taxon>
        <taxon>eudicotyledons</taxon>
        <taxon>Gunneridae</taxon>
        <taxon>Pentapetalae</taxon>
        <taxon>rosids</taxon>
        <taxon>malvids</taxon>
        <taxon>Malvales</taxon>
        <taxon>Dipterocarpaceae</taxon>
        <taxon>Rubroshorea</taxon>
    </lineage>
</organism>
<dbReference type="InterPro" id="IPR039537">
    <property type="entry name" value="Retrotran_Ty1/copia-like"/>
</dbReference>
<feature type="domain" description="Retroviral polymerase SH3-like" evidence="2">
    <location>
        <begin position="59"/>
        <end position="123"/>
    </location>
</feature>
<dbReference type="Pfam" id="PF25597">
    <property type="entry name" value="SH3_retrovirus"/>
    <property type="match status" value="1"/>
</dbReference>
<evidence type="ECO:0000259" key="2">
    <source>
        <dbReference type="Pfam" id="PF25597"/>
    </source>
</evidence>
<feature type="region of interest" description="Disordered" evidence="1">
    <location>
        <begin position="134"/>
        <end position="172"/>
    </location>
</feature>
<dbReference type="PANTHER" id="PTHR42648:SF18">
    <property type="entry name" value="RETROTRANSPOSON, UNCLASSIFIED-LIKE PROTEIN"/>
    <property type="match status" value="1"/>
</dbReference>
<accession>A0AAV5JJQ2</accession>
<feature type="compositionally biased region" description="Low complexity" evidence="1">
    <location>
        <begin position="150"/>
        <end position="166"/>
    </location>
</feature>
<comment type="caution">
    <text evidence="3">The sequence shown here is derived from an EMBL/GenBank/DDBJ whole genome shotgun (WGS) entry which is preliminary data.</text>
</comment>
<evidence type="ECO:0000256" key="1">
    <source>
        <dbReference type="SAM" id="MobiDB-lite"/>
    </source>
</evidence>
<name>A0AAV5JJQ2_9ROSI</name>
<dbReference type="EMBL" id="BPVZ01000037">
    <property type="protein sequence ID" value="GKV12661.1"/>
    <property type="molecule type" value="Genomic_DNA"/>
</dbReference>
<dbReference type="PANTHER" id="PTHR42648">
    <property type="entry name" value="TRANSPOSASE, PUTATIVE-RELATED"/>
    <property type="match status" value="1"/>
</dbReference>
<dbReference type="InterPro" id="IPR012337">
    <property type="entry name" value="RNaseH-like_sf"/>
</dbReference>